<dbReference type="GO" id="GO:0006508">
    <property type="term" value="P:proteolysis"/>
    <property type="evidence" value="ECO:0007669"/>
    <property type="project" value="UniProtKB-KW"/>
</dbReference>
<dbReference type="RefSeq" id="WP_056995235.1">
    <property type="nucleotide sequence ID" value="NZ_AZGC01000007.1"/>
</dbReference>
<keyword evidence="3" id="KW-0479">Metal-binding</keyword>
<protein>
    <submittedName>
        <fullName evidence="8">DNA repair protein RadC</fullName>
    </submittedName>
</protein>
<dbReference type="Pfam" id="PF04002">
    <property type="entry name" value="RadC"/>
    <property type="match status" value="1"/>
</dbReference>
<dbReference type="Gene3D" id="3.40.140.10">
    <property type="entry name" value="Cytidine Deaminase, domain 2"/>
    <property type="match status" value="1"/>
</dbReference>
<dbReference type="PANTHER" id="PTHR30471">
    <property type="entry name" value="DNA REPAIR PROTEIN RADC"/>
    <property type="match status" value="1"/>
</dbReference>
<dbReference type="AlphaFoldDB" id="A0A0R1UTE7"/>
<evidence type="ECO:0000313" key="8">
    <source>
        <dbReference type="EMBL" id="KRL96428.1"/>
    </source>
</evidence>
<evidence type="ECO:0000256" key="3">
    <source>
        <dbReference type="ARBA" id="ARBA00022723"/>
    </source>
</evidence>
<evidence type="ECO:0000256" key="2">
    <source>
        <dbReference type="ARBA" id="ARBA00022670"/>
    </source>
</evidence>
<dbReference type="InterPro" id="IPR037518">
    <property type="entry name" value="MPN"/>
</dbReference>
<evidence type="ECO:0000313" key="9">
    <source>
        <dbReference type="Proteomes" id="UP000051084"/>
    </source>
</evidence>
<dbReference type="STRING" id="417373.GCA_001570685_01221"/>
<dbReference type="SUPFAM" id="SSF102712">
    <property type="entry name" value="JAB1/MPN domain"/>
    <property type="match status" value="1"/>
</dbReference>
<dbReference type="PROSITE" id="PS50249">
    <property type="entry name" value="MPN"/>
    <property type="match status" value="1"/>
</dbReference>
<keyword evidence="6" id="KW-0482">Metalloprotease</keyword>
<organism evidence="8 9">
    <name type="scientific">Limosilactobacillus equigenerosi DSM 18793 = JCM 14505</name>
    <dbReference type="NCBI Taxonomy" id="1423742"/>
    <lineage>
        <taxon>Bacteria</taxon>
        <taxon>Bacillati</taxon>
        <taxon>Bacillota</taxon>
        <taxon>Bacilli</taxon>
        <taxon>Lactobacillales</taxon>
        <taxon>Lactobacillaceae</taxon>
        <taxon>Limosilactobacillus</taxon>
    </lineage>
</organism>
<keyword evidence="5" id="KW-0862">Zinc</keyword>
<dbReference type="InterPro" id="IPR025657">
    <property type="entry name" value="RadC_JAB"/>
</dbReference>
<dbReference type="CDD" id="cd08071">
    <property type="entry name" value="MPN_DUF2466"/>
    <property type="match status" value="1"/>
</dbReference>
<evidence type="ECO:0000256" key="5">
    <source>
        <dbReference type="ARBA" id="ARBA00022833"/>
    </source>
</evidence>
<evidence type="ECO:0000256" key="4">
    <source>
        <dbReference type="ARBA" id="ARBA00022801"/>
    </source>
</evidence>
<dbReference type="Proteomes" id="UP000051084">
    <property type="component" value="Unassembled WGS sequence"/>
</dbReference>
<dbReference type="GO" id="GO:0046872">
    <property type="term" value="F:metal ion binding"/>
    <property type="evidence" value="ECO:0007669"/>
    <property type="project" value="UniProtKB-KW"/>
</dbReference>
<accession>A0A0R1UTE7</accession>
<dbReference type="OrthoDB" id="9804482at2"/>
<comment type="similarity">
    <text evidence="1">Belongs to the UPF0758 family.</text>
</comment>
<reference evidence="8 9" key="1">
    <citation type="journal article" date="2015" name="Genome Announc.">
        <title>Expanding the biotechnology potential of lactobacilli through comparative genomics of 213 strains and associated genera.</title>
        <authorList>
            <person name="Sun Z."/>
            <person name="Harris H.M."/>
            <person name="McCann A."/>
            <person name="Guo C."/>
            <person name="Argimon S."/>
            <person name="Zhang W."/>
            <person name="Yang X."/>
            <person name="Jeffery I.B."/>
            <person name="Cooney J.C."/>
            <person name="Kagawa T.F."/>
            <person name="Liu W."/>
            <person name="Song Y."/>
            <person name="Salvetti E."/>
            <person name="Wrobel A."/>
            <person name="Rasinkangas P."/>
            <person name="Parkhill J."/>
            <person name="Rea M.C."/>
            <person name="O'Sullivan O."/>
            <person name="Ritari J."/>
            <person name="Douillard F.P."/>
            <person name="Paul Ross R."/>
            <person name="Yang R."/>
            <person name="Briner A.E."/>
            <person name="Felis G.E."/>
            <person name="de Vos W.M."/>
            <person name="Barrangou R."/>
            <person name="Klaenhammer T.R."/>
            <person name="Caufield P.W."/>
            <person name="Cui Y."/>
            <person name="Zhang H."/>
            <person name="O'Toole P.W."/>
        </authorList>
    </citation>
    <scope>NUCLEOTIDE SEQUENCE [LARGE SCALE GENOMIC DNA]</scope>
    <source>
        <strain evidence="8 9">DSM 18793</strain>
    </source>
</reference>
<dbReference type="PATRIC" id="fig|1423742.4.peg.52"/>
<comment type="caution">
    <text evidence="8">The sequence shown here is derived from an EMBL/GenBank/DDBJ whole genome shotgun (WGS) entry which is preliminary data.</text>
</comment>
<evidence type="ECO:0000256" key="1">
    <source>
        <dbReference type="ARBA" id="ARBA00010243"/>
    </source>
</evidence>
<sequence>MQTYWKNKTYHELVTMAVPDATMRKTFLRWFPNERSFQQADWQKITDFIAYGATSAQSLIAAMLLGQRSLTTPIALNGNINSSYEFSHQLMEEWLGQTQEQLVAYALNVRNQILDQQVIFRGGNSECPIYMDQLFAFLLRTNAHGVIVAHNHPSGDEQPSAADQKFYEQLKAACQLMHIKLVDNLILGQVDYYSWREQEVIQTTLQAVED</sequence>
<dbReference type="InterPro" id="IPR001405">
    <property type="entry name" value="UPF0758"/>
</dbReference>
<gene>
    <name evidence="8" type="ORF">FC21_GL000045</name>
</gene>
<dbReference type="PANTHER" id="PTHR30471:SF3">
    <property type="entry name" value="UPF0758 PROTEIN YEES-RELATED"/>
    <property type="match status" value="1"/>
</dbReference>
<evidence type="ECO:0000256" key="6">
    <source>
        <dbReference type="ARBA" id="ARBA00023049"/>
    </source>
</evidence>
<keyword evidence="9" id="KW-1185">Reference proteome</keyword>
<feature type="domain" description="MPN" evidence="7">
    <location>
        <begin position="78"/>
        <end position="201"/>
    </location>
</feature>
<keyword evidence="2" id="KW-0645">Protease</keyword>
<proteinExistence type="inferred from homology"/>
<evidence type="ECO:0000259" key="7">
    <source>
        <dbReference type="PROSITE" id="PS50249"/>
    </source>
</evidence>
<dbReference type="EMBL" id="AZGC01000007">
    <property type="protein sequence ID" value="KRL96428.1"/>
    <property type="molecule type" value="Genomic_DNA"/>
</dbReference>
<dbReference type="InterPro" id="IPR020891">
    <property type="entry name" value="UPF0758_CS"/>
</dbReference>
<name>A0A0R1UTE7_9LACO</name>
<dbReference type="GO" id="GO:0008237">
    <property type="term" value="F:metallopeptidase activity"/>
    <property type="evidence" value="ECO:0007669"/>
    <property type="project" value="UniProtKB-KW"/>
</dbReference>
<dbReference type="PROSITE" id="PS01302">
    <property type="entry name" value="UPF0758"/>
    <property type="match status" value="1"/>
</dbReference>
<keyword evidence="4" id="KW-0378">Hydrolase</keyword>